<dbReference type="SUPFAM" id="SSF56024">
    <property type="entry name" value="Phospholipase D/nuclease"/>
    <property type="match status" value="1"/>
</dbReference>
<sequence>MGTGAEDSGPSMNNLFENLFQTCPKLGQGGTMDMKYMVLFYKSGRLRVVVNTANLIPL</sequence>
<evidence type="ECO:0000256" key="1">
    <source>
        <dbReference type="PIRSR" id="PIRSR610347-2"/>
    </source>
</evidence>
<name>A0AAD7DIA0_MYCRO</name>
<dbReference type="GO" id="GO:0008081">
    <property type="term" value="F:phosphoric diester hydrolase activity"/>
    <property type="evidence" value="ECO:0007669"/>
    <property type="project" value="InterPro"/>
</dbReference>
<dbReference type="EMBL" id="JARKIE010000055">
    <property type="protein sequence ID" value="KAJ7691904.1"/>
    <property type="molecule type" value="Genomic_DNA"/>
</dbReference>
<dbReference type="GO" id="GO:0005634">
    <property type="term" value="C:nucleus"/>
    <property type="evidence" value="ECO:0007669"/>
    <property type="project" value="InterPro"/>
</dbReference>
<proteinExistence type="predicted"/>
<keyword evidence="3" id="KW-1185">Reference proteome</keyword>
<reference evidence="2" key="1">
    <citation type="submission" date="2023-03" db="EMBL/GenBank/DDBJ databases">
        <title>Massive genome expansion in bonnet fungi (Mycena s.s.) driven by repeated elements and novel gene families across ecological guilds.</title>
        <authorList>
            <consortium name="Lawrence Berkeley National Laboratory"/>
            <person name="Harder C.B."/>
            <person name="Miyauchi S."/>
            <person name="Viragh M."/>
            <person name="Kuo A."/>
            <person name="Thoen E."/>
            <person name="Andreopoulos B."/>
            <person name="Lu D."/>
            <person name="Skrede I."/>
            <person name="Drula E."/>
            <person name="Henrissat B."/>
            <person name="Morin E."/>
            <person name="Kohler A."/>
            <person name="Barry K."/>
            <person name="LaButti K."/>
            <person name="Morin E."/>
            <person name="Salamov A."/>
            <person name="Lipzen A."/>
            <person name="Mereny Z."/>
            <person name="Hegedus B."/>
            <person name="Baldrian P."/>
            <person name="Stursova M."/>
            <person name="Weitz H."/>
            <person name="Taylor A."/>
            <person name="Grigoriev I.V."/>
            <person name="Nagy L.G."/>
            <person name="Martin F."/>
            <person name="Kauserud H."/>
        </authorList>
    </citation>
    <scope>NUCLEOTIDE SEQUENCE</scope>
    <source>
        <strain evidence="2">CBHHK067</strain>
    </source>
</reference>
<dbReference type="AlphaFoldDB" id="A0AAD7DIA0"/>
<gene>
    <name evidence="2" type="ORF">B0H17DRAFT_1062168</name>
</gene>
<dbReference type="GO" id="GO:0006281">
    <property type="term" value="P:DNA repair"/>
    <property type="evidence" value="ECO:0007669"/>
    <property type="project" value="InterPro"/>
</dbReference>
<evidence type="ECO:0000313" key="2">
    <source>
        <dbReference type="EMBL" id="KAJ7691904.1"/>
    </source>
</evidence>
<accession>A0AAD7DIA0</accession>
<comment type="caution">
    <text evidence="2">The sequence shown here is derived from an EMBL/GenBank/DDBJ whole genome shotgun (WGS) entry which is preliminary data.</text>
</comment>
<dbReference type="InterPro" id="IPR010347">
    <property type="entry name" value="Tdp1"/>
</dbReference>
<protein>
    <submittedName>
        <fullName evidence="2">Uncharacterized protein</fullName>
    </submittedName>
</protein>
<organism evidence="2 3">
    <name type="scientific">Mycena rosella</name>
    <name type="common">Pink bonnet</name>
    <name type="synonym">Agaricus rosellus</name>
    <dbReference type="NCBI Taxonomy" id="1033263"/>
    <lineage>
        <taxon>Eukaryota</taxon>
        <taxon>Fungi</taxon>
        <taxon>Dikarya</taxon>
        <taxon>Basidiomycota</taxon>
        <taxon>Agaricomycotina</taxon>
        <taxon>Agaricomycetes</taxon>
        <taxon>Agaricomycetidae</taxon>
        <taxon>Agaricales</taxon>
        <taxon>Marasmiineae</taxon>
        <taxon>Mycenaceae</taxon>
        <taxon>Mycena</taxon>
    </lineage>
</organism>
<dbReference type="Proteomes" id="UP001221757">
    <property type="component" value="Unassembled WGS sequence"/>
</dbReference>
<dbReference type="Pfam" id="PF06087">
    <property type="entry name" value="Tyr-DNA_phospho"/>
    <property type="match status" value="1"/>
</dbReference>
<feature type="non-terminal residue" evidence="2">
    <location>
        <position position="1"/>
    </location>
</feature>
<evidence type="ECO:0000313" key="3">
    <source>
        <dbReference type="Proteomes" id="UP001221757"/>
    </source>
</evidence>
<feature type="binding site" evidence="1">
    <location>
        <position position="35"/>
    </location>
    <ligand>
        <name>substrate</name>
    </ligand>
</feature>
<dbReference type="Gene3D" id="3.30.870.10">
    <property type="entry name" value="Endonuclease Chain A"/>
    <property type="match status" value="1"/>
</dbReference>